<sequence length="182" mass="19890">MDILEARLDALERRVGAGSGKDLAAQVAQMERQLAAILADNAALALGLEKLDEKLRDVIEGDGDLELQRRMLGAGTKAELILLNEDAPRTLSDLRTIRDLQARINQPEYAAAAELLPRIGELEQAHGGQAAEFRQVADEVTSLVDRYHAETEALSESFLGWDRALAAIERQVAKLETARHAS</sequence>
<reference evidence="1" key="1">
    <citation type="submission" date="2022-07" db="EMBL/GenBank/DDBJ databases">
        <title>Phylogenomic reconstructions and comparative analyses of Kickxellomycotina fungi.</title>
        <authorList>
            <person name="Reynolds N.K."/>
            <person name="Stajich J.E."/>
            <person name="Barry K."/>
            <person name="Grigoriev I.V."/>
            <person name="Crous P."/>
            <person name="Smith M.E."/>
        </authorList>
    </citation>
    <scope>NUCLEOTIDE SEQUENCE</scope>
    <source>
        <strain evidence="1">BCRC 34780</strain>
    </source>
</reference>
<dbReference type="EMBL" id="JANBUN010001884">
    <property type="protein sequence ID" value="KAJ2796409.1"/>
    <property type="molecule type" value="Genomic_DNA"/>
</dbReference>
<keyword evidence="2" id="KW-1185">Reference proteome</keyword>
<organism evidence="1 2">
    <name type="scientific">Coemansia helicoidea</name>
    <dbReference type="NCBI Taxonomy" id="1286919"/>
    <lineage>
        <taxon>Eukaryota</taxon>
        <taxon>Fungi</taxon>
        <taxon>Fungi incertae sedis</taxon>
        <taxon>Zoopagomycota</taxon>
        <taxon>Kickxellomycotina</taxon>
        <taxon>Kickxellomycetes</taxon>
        <taxon>Kickxellales</taxon>
        <taxon>Kickxellaceae</taxon>
        <taxon>Coemansia</taxon>
    </lineage>
</organism>
<evidence type="ECO:0000313" key="1">
    <source>
        <dbReference type="EMBL" id="KAJ2796409.1"/>
    </source>
</evidence>
<gene>
    <name evidence="1" type="ORF">H4R21_004728</name>
</gene>
<dbReference type="Proteomes" id="UP001140087">
    <property type="component" value="Unassembled WGS sequence"/>
</dbReference>
<proteinExistence type="predicted"/>
<accession>A0ACC1KVU4</accession>
<comment type="caution">
    <text evidence="1">The sequence shown here is derived from an EMBL/GenBank/DDBJ whole genome shotgun (WGS) entry which is preliminary data.</text>
</comment>
<evidence type="ECO:0000313" key="2">
    <source>
        <dbReference type="Proteomes" id="UP001140087"/>
    </source>
</evidence>
<protein>
    <submittedName>
        <fullName evidence="1">Uncharacterized protein</fullName>
    </submittedName>
</protein>
<name>A0ACC1KVU4_9FUNG</name>